<dbReference type="OrthoDB" id="27255at10239"/>
<dbReference type="RefSeq" id="YP_009002941.1">
    <property type="nucleotide sequence ID" value="NC_023501.1"/>
</dbReference>
<accession>W5QUT7</accession>
<evidence type="ECO:0000313" key="2">
    <source>
        <dbReference type="Proteomes" id="UP000019162"/>
    </source>
</evidence>
<dbReference type="EMBL" id="KC430106">
    <property type="protein sequence ID" value="AGI12052.1"/>
    <property type="molecule type" value="Genomic_DNA"/>
</dbReference>
<organism evidence="1 2">
    <name type="scientific">Bacillus phage BPS10C</name>
    <dbReference type="NCBI Taxonomy" id="1277886"/>
    <lineage>
        <taxon>Viruses</taxon>
        <taxon>Duplodnaviria</taxon>
        <taxon>Heunggongvirae</taxon>
        <taxon>Uroviricota</taxon>
        <taxon>Caudoviricetes</taxon>
        <taxon>Herelleviridae</taxon>
        <taxon>Bastillevirinae</taxon>
        <taxon>Wphvirus</taxon>
        <taxon>Wphvirus BPS10C</taxon>
    </lineage>
</organism>
<dbReference type="KEGG" id="vg:18480092"/>
<name>W5QUT7_9CAUD</name>
<dbReference type="GeneID" id="18480092"/>
<dbReference type="Proteomes" id="UP000019162">
    <property type="component" value="Segment"/>
</dbReference>
<protein>
    <submittedName>
        <fullName evidence="1">Uncharacterized protein</fullName>
    </submittedName>
</protein>
<reference evidence="1 2" key="1">
    <citation type="journal article" date="2014" name="Arch. Virol.">
        <title>Characterization and genome analysis of the Bacillus cereus-infecting bacteriophages BPS10C and BPS13.</title>
        <authorList>
            <person name="Shin H."/>
            <person name="Lee J.H."/>
            <person name="Park J."/>
            <person name="Heu S."/>
            <person name="Ryu S."/>
        </authorList>
    </citation>
    <scope>NUCLEOTIDE SEQUENCE [LARGE SCALE GENOMIC DNA]</scope>
</reference>
<evidence type="ECO:0000313" key="1">
    <source>
        <dbReference type="EMBL" id="AGI12052.1"/>
    </source>
</evidence>
<sequence length="56" mass="6659">MSFIKNLFTDLRCTLFGCKMEHKGSTIMKNFTVRYYVCKHCNYKQEDVVHHEIGGR</sequence>
<keyword evidence="2" id="KW-1185">Reference proteome</keyword>
<gene>
    <name evidence="1" type="ORF">BPS10C_055</name>
</gene>
<proteinExistence type="predicted"/>